<dbReference type="InterPro" id="IPR043502">
    <property type="entry name" value="DNA/RNA_pol_sf"/>
</dbReference>
<dbReference type="PANTHER" id="PTHR12419">
    <property type="entry name" value="OTU DOMAIN CONTAINING PROTEIN"/>
    <property type="match status" value="1"/>
</dbReference>
<evidence type="ECO:0000256" key="14">
    <source>
        <dbReference type="SAM" id="Phobius"/>
    </source>
</evidence>
<keyword evidence="4" id="KW-1090">Inhibition of host innate immune response by virus</keyword>
<dbReference type="Pfam" id="PF00978">
    <property type="entry name" value="RdRP_2"/>
    <property type="match status" value="1"/>
</dbReference>
<dbReference type="Pfam" id="PF01660">
    <property type="entry name" value="Vmethyltransf"/>
    <property type="match status" value="1"/>
</dbReference>
<keyword evidence="3 18" id="KW-0696">RNA-directed RNA polymerase</keyword>
<keyword evidence="14" id="KW-1133">Transmembrane helix</keyword>
<evidence type="ECO:0000256" key="1">
    <source>
        <dbReference type="ARBA" id="ARBA00013540"/>
    </source>
</evidence>
<dbReference type="SUPFAM" id="SSF52540">
    <property type="entry name" value="P-loop containing nucleoside triphosphate hydrolases"/>
    <property type="match status" value="1"/>
</dbReference>
<keyword evidence="8" id="KW-0378">Hydrolase</keyword>
<keyword evidence="9" id="KW-0067">ATP-binding</keyword>
<dbReference type="Gene3D" id="3.90.70.80">
    <property type="match status" value="1"/>
</dbReference>
<keyword evidence="10" id="KW-0693">Viral RNA replication</keyword>
<dbReference type="InterPro" id="IPR050704">
    <property type="entry name" value="Peptidase_C85-like"/>
</dbReference>
<dbReference type="InterPro" id="IPR007094">
    <property type="entry name" value="RNA-dir_pol_PSvirus"/>
</dbReference>
<feature type="transmembrane region" description="Helical" evidence="14">
    <location>
        <begin position="1168"/>
        <end position="1186"/>
    </location>
</feature>
<feature type="transmembrane region" description="Helical" evidence="14">
    <location>
        <begin position="1275"/>
        <end position="1300"/>
    </location>
</feature>
<dbReference type="InterPro" id="IPR038765">
    <property type="entry name" value="Papain-like_cys_pep_sf"/>
</dbReference>
<dbReference type="PROSITE" id="PS51743">
    <property type="entry name" value="ALPHAVIRUS_MT"/>
    <property type="match status" value="1"/>
</dbReference>
<dbReference type="GO" id="GO:0006351">
    <property type="term" value="P:DNA-templated transcription"/>
    <property type="evidence" value="ECO:0007669"/>
    <property type="project" value="InterPro"/>
</dbReference>
<keyword evidence="2" id="KW-0945">Host-virus interaction</keyword>
<dbReference type="InterPro" id="IPR002588">
    <property type="entry name" value="Alphavirus-like_MT_dom"/>
</dbReference>
<dbReference type="GO" id="GO:0016579">
    <property type="term" value="P:protein deubiquitination"/>
    <property type="evidence" value="ECO:0007669"/>
    <property type="project" value="TreeGrafter"/>
</dbReference>
<feature type="domain" description="RdRp catalytic" evidence="15">
    <location>
        <begin position="2225"/>
        <end position="2338"/>
    </location>
</feature>
<evidence type="ECO:0000256" key="12">
    <source>
        <dbReference type="ARBA" id="ARBA00047984"/>
    </source>
</evidence>
<protein>
    <recommendedName>
        <fullName evidence="1">Replicase large subunit</fullName>
    </recommendedName>
</protein>
<dbReference type="GO" id="GO:0003968">
    <property type="term" value="F:RNA-directed RNA polymerase activity"/>
    <property type="evidence" value="ECO:0007669"/>
    <property type="project" value="UniProtKB-KW"/>
</dbReference>
<evidence type="ECO:0000256" key="2">
    <source>
        <dbReference type="ARBA" id="ARBA00022463"/>
    </source>
</evidence>
<evidence type="ECO:0000259" key="17">
    <source>
        <dbReference type="PROSITE" id="PS51743"/>
    </source>
</evidence>
<evidence type="ECO:0000256" key="8">
    <source>
        <dbReference type="ARBA" id="ARBA00022801"/>
    </source>
</evidence>
<feature type="transmembrane region" description="Helical" evidence="14">
    <location>
        <begin position="1192"/>
        <end position="1210"/>
    </location>
</feature>
<dbReference type="InterPro" id="IPR027417">
    <property type="entry name" value="P-loop_NTPase"/>
</dbReference>
<proteinExistence type="predicted"/>
<evidence type="ECO:0000256" key="3">
    <source>
        <dbReference type="ARBA" id="ARBA00022484"/>
    </source>
</evidence>
<evidence type="ECO:0000256" key="6">
    <source>
        <dbReference type="ARBA" id="ARBA00022695"/>
    </source>
</evidence>
<dbReference type="GO" id="GO:0003723">
    <property type="term" value="F:RNA binding"/>
    <property type="evidence" value="ECO:0007669"/>
    <property type="project" value="InterPro"/>
</dbReference>
<name>A0A7S6Z4B5_9VIRU</name>
<sequence length="2470" mass="279777">MDIINILKNEEFKRVAAGVAASDKDGAYVSVIQKAVMTQYELEKQFNGTRREKTLVCDCTQEERSYIASVFQEYEITFKQGHYNGHGLANAMRTMEQFLILDKFNTRKMIADVGGNPVPYFKRGMLNIACYKPMLDARDAARMMEQREEILNTFSQIPPTNTPKHIIDNRMEFVRRIDDYVIKNRVEECDIAYDYMMFVHSLYDMTVETVARALARHRVKLAYGVILFDPEILIALETGVREGFIADSKASWEIHEVSKEEQPSGYRLRFYFKRSSEFDYEHDLVEYVRLCTTTFYHALGRLYVCERSNPTGKLYFKFTAAPEAPVGRTRLSFSFYRLHKHGMVRVPYLVYKNTFKKAKLSNLEVRYVEVPRTVYDRLVDTCKSYTTEKRTVQELFKYGRSINNRFTVNGQDVILSSTIHSDEFQGLITTCWMQGFLGAHAMDKVVNVFRVATMRRRAIEDDGILALLTKAVKYGLFIPDNDSGDTPLSLARDTLAGFVDRLHVNVYGTFDPSPETFEDRLHYSAIFDNLDEYVNVPESNLMLPEHVSVLQKTLLAADREKTVAALDSFAAIMRVADSKEERYKSAEIGLRSMLRHLAHIDPSFNVDDPWSEREVWERKMDDVCPIVSTVGDNVDAYIARVTGLALDSVPKEPSSPIMPSRAIDHDKSHPPCDQYKDECLQHDPRVKVPASEEPGDVMWVDCEGGVKMRWWKKLDDIPIPRKCHMCYAKDDADTGINTHDDFVPVVPRNAPRDVPEVSPSQQPSGRSYVALFKTLRRVDVPGDGSCFYHAVARQLEGSIDGHALRRFMAQQVLEPGFAEACPHAVEAARVQSISLMDVYLAFNGNEWATDLHAQFLAEFLGLNIVAFHSDDGDAYLFGADNGKLVTLWWHGNHVQSMEAVVTAGFKHKVSRVREHKWRWDVYIFMVLALYVLIARFALSLQLALEVRTTNWDIFGEFDPPARVVPVSASAVSMPVVTTSLSSSSLVFPTLTASVVSSGSSESYPTPSFFGPTSVTALAQAALPVPVAVQSSGVVVDARKKFRAVDTPGDGSCFFHAVAAEMGLTQQEVRDRLADFDSTLERYRRPSSWPRSWFSMLDVPVAERAWLQRLNLITDVTQAEDGAINIIAMDSHATLVTKKSDAEIHFYPLDDTAKLPYELYYYFSLWSRYAVYALIAIWKVLAFFAVVSQPSKWLAWSLMFTVQAIAMYPYIDVGISVATGFKLDLRKVCARLLVKFVRRWFNLRRKVSVCRKLFEKLLLPHQRLLLKNALDASEKWIYFVGVALNVYRHGFSGLSVVVWFLRLAFKFRQTLGFKHKTRDFVGEYTEYKASSFFVSDARTITERKRVSTVDASGTSLTPSEMLAHVAVAQCEVGSTAVRDIAVRLRTCKKVFEKIVVRSEQDRPENQSVAVVTDKVAAVATNKSSVVHVAYVPVTDSEKEQQRYAVEAMQEYYLYTRLEVAAIEEEMRAVHDESIRLNRVPDALKGVAEGRFELLTQCPQVGPGRYKVPKSLARSVCFYDPFCAVGGDVLSERFGPLPKKGALKQPNKVEKSDSEFSIVYLSSNSDFVYGSLVLCELVSFLMREMHKRANISSYDVRRRIILHEGVPGCGKTTTLANALANGEVALSNTINGRDEIIKKIEERNKKPGAVKIDLDATVVATIGSALLRARKPKAKVVHCDEFLMTHPGERYFLAEYLDVDVVHAYGDRRQLPWIPRLANVGWEQKCFGFNWSGTDMVYRTYRSPMDVVVALRGVYGATYYTTSRVERSVRVHPVISGASRVPKIRNKKGQAPEHWYLVYTQSEKTALENAGYSDVSTINEFQGGCVDHITFVRLRKNMPEELSKSEAQMIVAVTRHRKSFDLYTVHQQKPDLVYQMAVQIAQSAGVKQAHGVHAPQPAGFVPVQVGAGTFIAEEVFKKPCKPFVDETFAAIAQSIVLAHGNYSAPPAQFQSRLRVDVPSIESATIDPPALGISNVREVLQDTYDQTFLGTSIEPLEHDPSIINYSDISLDMHAHFKARVAADLPLRARNSYKPVLRTEMGPIKETTTKTLLTALIKRNFGRSASRKYMNVDFQARTMVEHALGYYWGDDWSVKSEKLRSHPKRPTLESVNWWLGAQTANTRRVLETANFELREDTELDRYEIILKKGGPKPKDDNSARHKWIQPQVVIFSKKEYNAAFGPVTKELFDDFVASCKPNVFVYKSKSLEELERDLTPFAPLDELDDADKYEYIENDFSDYDRSQDALALAIERWVDYYCGFDGEYCDAWFNAHVFTNNRNHVTGLSAFLLYQRKSGDVSTSYGNTVVGMVVVAWGYKLPSFVFCIFLGDDSIFKVRKNSYDRTALIAGPKKISDTSNLEAKINVYRYGYMCGFTLVGLDGVMHLVSDPTRRVSKLGRWDINDEKMFKENHTSLGDTLRHYDNEAVLDRAAIALAPRFKNGSVDTLRLMMRGLTTLKGSYKAYRALYDDEMSVTCY</sequence>
<evidence type="ECO:0000256" key="11">
    <source>
        <dbReference type="ARBA" id="ARBA00023280"/>
    </source>
</evidence>
<feature type="domain" description="Alphavirus-like MT" evidence="17">
    <location>
        <begin position="77"/>
        <end position="297"/>
    </location>
</feature>
<comment type="catalytic activity">
    <reaction evidence="12">
        <text>ATP + H2O = ADP + phosphate + H(+)</text>
        <dbReference type="Rhea" id="RHEA:13065"/>
        <dbReference type="ChEBI" id="CHEBI:15377"/>
        <dbReference type="ChEBI" id="CHEBI:15378"/>
        <dbReference type="ChEBI" id="CHEBI:30616"/>
        <dbReference type="ChEBI" id="CHEBI:43474"/>
        <dbReference type="ChEBI" id="CHEBI:456216"/>
        <dbReference type="EC" id="3.6.4.13"/>
    </reaction>
</comment>
<dbReference type="GO" id="GO:0016556">
    <property type="term" value="P:mRNA modification"/>
    <property type="evidence" value="ECO:0007669"/>
    <property type="project" value="InterPro"/>
</dbReference>
<dbReference type="Gene3D" id="3.40.50.300">
    <property type="entry name" value="P-loop containing nucleotide triphosphate hydrolases"/>
    <property type="match status" value="2"/>
</dbReference>
<evidence type="ECO:0000256" key="9">
    <source>
        <dbReference type="ARBA" id="ARBA00022840"/>
    </source>
</evidence>
<dbReference type="InterPro" id="IPR003323">
    <property type="entry name" value="OTU_dom"/>
</dbReference>
<feature type="transmembrane region" description="Helical" evidence="14">
    <location>
        <begin position="919"/>
        <end position="938"/>
    </location>
</feature>
<keyword evidence="5" id="KW-0808">Transferase</keyword>
<evidence type="ECO:0000259" key="16">
    <source>
        <dbReference type="PROSITE" id="PS50802"/>
    </source>
</evidence>
<feature type="domain" description="OTU" evidence="16">
    <location>
        <begin position="1041"/>
        <end position="1151"/>
    </location>
</feature>
<dbReference type="SUPFAM" id="SSF56672">
    <property type="entry name" value="DNA/RNA polymerases"/>
    <property type="match status" value="1"/>
</dbReference>
<evidence type="ECO:0000256" key="4">
    <source>
        <dbReference type="ARBA" id="ARBA00022632"/>
    </source>
</evidence>
<dbReference type="SUPFAM" id="SSF54001">
    <property type="entry name" value="Cysteine proteinases"/>
    <property type="match status" value="1"/>
</dbReference>
<accession>A0A7S6Z4B5</accession>
<dbReference type="Pfam" id="PF01443">
    <property type="entry name" value="Viral_helicase1"/>
    <property type="match status" value="1"/>
</dbReference>
<feature type="domain" description="OTU" evidence="16">
    <location>
        <begin position="775"/>
        <end position="900"/>
    </location>
</feature>
<evidence type="ECO:0000256" key="7">
    <source>
        <dbReference type="ARBA" id="ARBA00022741"/>
    </source>
</evidence>
<dbReference type="EMBL" id="MN744727">
    <property type="protein sequence ID" value="QOX06054.1"/>
    <property type="molecule type" value="Genomic_RNA"/>
</dbReference>
<dbReference type="GO" id="GO:0004843">
    <property type="term" value="F:cysteine-type deubiquitinase activity"/>
    <property type="evidence" value="ECO:0007669"/>
    <property type="project" value="TreeGrafter"/>
</dbReference>
<evidence type="ECO:0000313" key="18">
    <source>
        <dbReference type="EMBL" id="QOX06054.1"/>
    </source>
</evidence>
<dbReference type="GO" id="GO:0052170">
    <property type="term" value="P:symbiont-mediated suppression of host innate immune response"/>
    <property type="evidence" value="ECO:0007669"/>
    <property type="project" value="UniProtKB-KW"/>
</dbReference>
<dbReference type="CDD" id="cd22744">
    <property type="entry name" value="OTU"/>
    <property type="match status" value="1"/>
</dbReference>
<keyword evidence="6" id="KW-0548">Nucleotidyltransferase</keyword>
<keyword evidence="14" id="KW-0472">Membrane</keyword>
<evidence type="ECO:0000259" key="15">
    <source>
        <dbReference type="PROSITE" id="PS50507"/>
    </source>
</evidence>
<dbReference type="GO" id="GO:0006396">
    <property type="term" value="P:RNA processing"/>
    <property type="evidence" value="ECO:0007669"/>
    <property type="project" value="InterPro"/>
</dbReference>
<keyword evidence="14" id="KW-0812">Transmembrane</keyword>
<evidence type="ECO:0000256" key="13">
    <source>
        <dbReference type="SAM" id="MobiDB-lite"/>
    </source>
</evidence>
<dbReference type="GO" id="GO:0008174">
    <property type="term" value="F:mRNA methyltransferase activity"/>
    <property type="evidence" value="ECO:0007669"/>
    <property type="project" value="UniProtKB-UniRule"/>
</dbReference>
<feature type="region of interest" description="Disordered" evidence="13">
    <location>
        <begin position="649"/>
        <end position="668"/>
    </location>
</feature>
<dbReference type="InterPro" id="IPR001788">
    <property type="entry name" value="RNA-dep_RNA_pol_alsuvir"/>
</dbReference>
<keyword evidence="2" id="KW-0941">Suppressor of RNA silencing</keyword>
<dbReference type="InterPro" id="IPR027351">
    <property type="entry name" value="(+)RNA_virus_helicase_core_dom"/>
</dbReference>
<dbReference type="GO" id="GO:0005524">
    <property type="term" value="F:ATP binding"/>
    <property type="evidence" value="ECO:0007669"/>
    <property type="project" value="UniProtKB-KW"/>
</dbReference>
<dbReference type="PROSITE" id="PS50507">
    <property type="entry name" value="RDRP_SSRNA_POS"/>
    <property type="match status" value="1"/>
</dbReference>
<evidence type="ECO:0000256" key="10">
    <source>
        <dbReference type="ARBA" id="ARBA00022953"/>
    </source>
</evidence>
<evidence type="ECO:0000256" key="5">
    <source>
        <dbReference type="ARBA" id="ARBA00022679"/>
    </source>
</evidence>
<dbReference type="PROSITE" id="PS50802">
    <property type="entry name" value="OTU"/>
    <property type="match status" value="2"/>
</dbReference>
<dbReference type="GO" id="GO:0003724">
    <property type="term" value="F:RNA helicase activity"/>
    <property type="evidence" value="ECO:0007669"/>
    <property type="project" value="UniProtKB-EC"/>
</dbReference>
<keyword evidence="11" id="KW-0899">Viral immunoevasion</keyword>
<keyword evidence="7" id="KW-0547">Nucleotide-binding</keyword>
<organism evidence="18">
    <name type="scientific">Lentinula edodes tobamo-like virus 1</name>
    <dbReference type="NCBI Taxonomy" id="2778983"/>
    <lineage>
        <taxon>Viruses</taxon>
        <taxon>Riboviria</taxon>
        <taxon>Orthornavirae</taxon>
        <taxon>Kitrinoviricota</taxon>
        <taxon>Alsuviricetes</taxon>
        <taxon>Martellivirales</taxon>
        <taxon>Virgaviridae</taxon>
        <taxon>Tobamovirus</taxon>
    </lineage>
</organism>
<dbReference type="GO" id="GO:0039694">
    <property type="term" value="P:viral RNA genome replication"/>
    <property type="evidence" value="ECO:0007669"/>
    <property type="project" value="InterPro"/>
</dbReference>
<reference evidence="18" key="1">
    <citation type="submission" date="2019-11" db="EMBL/GenBank/DDBJ databases">
        <title>High-throughput sequencing reveals mycoviral diversity and a harmful negative-stranded RNA virus LeNSRV1 in edible mushroom Lentinula edodes.</title>
        <authorList>
            <person name="Guo M."/>
            <person name="Bian Y."/>
            <person name="Xu Z."/>
        </authorList>
    </citation>
    <scope>NUCLEOTIDE SEQUENCE</scope>
    <source>
        <strain evidence="18">Le6WIL</strain>
    </source>
</reference>